<dbReference type="InterPro" id="IPR034197">
    <property type="entry name" value="Peptidases_S8_3"/>
</dbReference>
<dbReference type="Gene3D" id="2.60.40.2310">
    <property type="match status" value="1"/>
</dbReference>
<dbReference type="OrthoDB" id="206201at2759"/>
<evidence type="ECO:0000256" key="6">
    <source>
        <dbReference type="PIRSR" id="PIRSR615500-1"/>
    </source>
</evidence>
<dbReference type="Gene3D" id="3.30.70.80">
    <property type="entry name" value="Peptidase S8 propeptide/proteinase inhibitor I9"/>
    <property type="match status" value="1"/>
</dbReference>
<dbReference type="InterPro" id="IPR041469">
    <property type="entry name" value="Subtilisin-like_FN3"/>
</dbReference>
<evidence type="ECO:0000256" key="3">
    <source>
        <dbReference type="ARBA" id="ARBA00022729"/>
    </source>
</evidence>
<dbReference type="Pfam" id="PF05922">
    <property type="entry name" value="Inhibitor_I9"/>
    <property type="match status" value="1"/>
</dbReference>
<dbReference type="Pfam" id="PF00082">
    <property type="entry name" value="Peptidase_S8"/>
    <property type="match status" value="1"/>
</dbReference>
<dbReference type="InterPro" id="IPR036852">
    <property type="entry name" value="Peptidase_S8/S53_dom_sf"/>
</dbReference>
<keyword evidence="3" id="KW-0732">Signal</keyword>
<comment type="similarity">
    <text evidence="1 7">Belongs to the peptidase S8 family.</text>
</comment>
<dbReference type="InterPro" id="IPR045051">
    <property type="entry name" value="SBT"/>
</dbReference>
<feature type="active site" description="Charge relay system" evidence="6 7">
    <location>
        <position position="743"/>
    </location>
</feature>
<dbReference type="InterPro" id="IPR015500">
    <property type="entry name" value="Peptidase_S8_subtilisin-rel"/>
</dbReference>
<dbReference type="InterPro" id="IPR000209">
    <property type="entry name" value="Peptidase_S8/S53_dom"/>
</dbReference>
<dbReference type="Pfam" id="PF17766">
    <property type="entry name" value="fn3_6"/>
    <property type="match status" value="1"/>
</dbReference>
<reference evidence="11 12" key="1">
    <citation type="journal article" date="2018" name="Mol. Plant">
        <title>The genome of Artemisia annua provides insight into the evolution of Asteraceae family and artemisinin biosynthesis.</title>
        <authorList>
            <person name="Shen Q."/>
            <person name="Zhang L."/>
            <person name="Liao Z."/>
            <person name="Wang S."/>
            <person name="Yan T."/>
            <person name="Shi P."/>
            <person name="Liu M."/>
            <person name="Fu X."/>
            <person name="Pan Q."/>
            <person name="Wang Y."/>
            <person name="Lv Z."/>
            <person name="Lu X."/>
            <person name="Zhang F."/>
            <person name="Jiang W."/>
            <person name="Ma Y."/>
            <person name="Chen M."/>
            <person name="Hao X."/>
            <person name="Li L."/>
            <person name="Tang Y."/>
            <person name="Lv G."/>
            <person name="Zhou Y."/>
            <person name="Sun X."/>
            <person name="Brodelius P.E."/>
            <person name="Rose J.K.C."/>
            <person name="Tang K."/>
        </authorList>
    </citation>
    <scope>NUCLEOTIDE SEQUENCE [LARGE SCALE GENOMIC DNA]</scope>
    <source>
        <strain evidence="12">cv. Huhao1</strain>
        <tissue evidence="11">Leaf</tissue>
    </source>
</reference>
<sequence>MLNGFNSTSNSIIRVLPDLRFSRERSRDVAVESEEGKARVLKGIGFRDQKRNRKNSWQVRCSSWLERNDVEVSRHLFLTETNTDTTLVLGKRRRWRTTKKFPLGRSGSPYANKDVFVRSTSDKICIWLPLTAADIMHNSIPILRLAETLKKRSAVLQRNNWQMQSLFQAISDNIQDNRCSLDWQNQRKKEVQMQVFWNGHQPLTGNHNIRAVAVERHGSSAWSKPSGNTTATYAAWTNHEGARHPLPRNHTYIVYMGDIPKISIPVSSVHISILQKVIGSRASKSLLRSYTRSFSGFVARLTEDEKNQIARLKGVVSVFPNGVKQLHTTRSWDFMGFPQDVARAPLESDIIVGMLDTGVWPESDSFKDDGFGPPPSRWRGSCDSNNFTCNNKLIGARYYNTEALFTGDELSARDTDGHGTHTASTVAGRAVNGASLLGLANGTARGGVPSARIAVYKICFTTCQDSDILAAFDDAIADGVDIISLSVGGPNPHDYFEDPIAIGAFHAMKNNILTSSSAGNSGPSLGSTSSVSPWLLSVAASSIDRKFLTQIVLGNSQTYMGPAINTFDGAVYSIVYGASVPNTMNGSTSTESRFCKPNSLDPILVKDKIVVCKSFSGPENALLSGASGVVIEGDLGREDRSLSYPIPTTYLNSEDGDAVLSYINSTSKPTASILKSIEPVDVTAPTVGSFSSRGPNLITLDILKPDLTAPGVDILAAWSQDSTVTGIKGDTRVVPYNIISGTSMSCPHATGAAAYIKSFHNDWSPAAIKSALMTTATPMSPTKNNDAEFAYGSGHINPLKAVDPGLIYDAGEADYVSFLCGQGYDAIKLIIVTGDITTCSAANNATVWDLNYPSFALSSNESGIIVRMFNRIVTNVGLGESTYQANVFSPSGLVVDVSPSTLVFTTVGEKQSFLVTVTATIGSQMLSGSLVWNDGVHNVTSPIVAFPS</sequence>
<accession>A0A2U1P2T1</accession>
<keyword evidence="5 7" id="KW-0720">Serine protease</keyword>
<dbReference type="Proteomes" id="UP000245207">
    <property type="component" value="Unassembled WGS sequence"/>
</dbReference>
<dbReference type="InterPro" id="IPR037045">
    <property type="entry name" value="S8pro/Inhibitor_I9_sf"/>
</dbReference>
<evidence type="ECO:0000256" key="4">
    <source>
        <dbReference type="ARBA" id="ARBA00022801"/>
    </source>
</evidence>
<comment type="caution">
    <text evidence="11">The sequence shown here is derived from an EMBL/GenBank/DDBJ whole genome shotgun (WGS) entry which is preliminary data.</text>
</comment>
<dbReference type="PROSITE" id="PS00138">
    <property type="entry name" value="SUBTILASE_SER"/>
    <property type="match status" value="1"/>
</dbReference>
<feature type="active site" description="Charge relay system" evidence="6 7">
    <location>
        <position position="356"/>
    </location>
</feature>
<dbReference type="InterPro" id="IPR023828">
    <property type="entry name" value="Peptidase_S8_Ser-AS"/>
</dbReference>
<dbReference type="GO" id="GO:0006508">
    <property type="term" value="P:proteolysis"/>
    <property type="evidence" value="ECO:0007669"/>
    <property type="project" value="UniProtKB-KW"/>
</dbReference>
<name>A0A2U1P2T1_ARTAN</name>
<evidence type="ECO:0000313" key="12">
    <source>
        <dbReference type="Proteomes" id="UP000245207"/>
    </source>
</evidence>
<gene>
    <name evidence="11" type="ORF">CTI12_AA199900</name>
</gene>
<evidence type="ECO:0000256" key="5">
    <source>
        <dbReference type="ARBA" id="ARBA00022825"/>
    </source>
</evidence>
<evidence type="ECO:0000256" key="7">
    <source>
        <dbReference type="PROSITE-ProRule" id="PRU01240"/>
    </source>
</evidence>
<organism evidence="11 12">
    <name type="scientific">Artemisia annua</name>
    <name type="common">Sweet wormwood</name>
    <dbReference type="NCBI Taxonomy" id="35608"/>
    <lineage>
        <taxon>Eukaryota</taxon>
        <taxon>Viridiplantae</taxon>
        <taxon>Streptophyta</taxon>
        <taxon>Embryophyta</taxon>
        <taxon>Tracheophyta</taxon>
        <taxon>Spermatophyta</taxon>
        <taxon>Magnoliopsida</taxon>
        <taxon>eudicotyledons</taxon>
        <taxon>Gunneridae</taxon>
        <taxon>Pentapetalae</taxon>
        <taxon>asterids</taxon>
        <taxon>campanulids</taxon>
        <taxon>Asterales</taxon>
        <taxon>Asteraceae</taxon>
        <taxon>Asteroideae</taxon>
        <taxon>Anthemideae</taxon>
        <taxon>Artemisiinae</taxon>
        <taxon>Artemisia</taxon>
    </lineage>
</organism>
<evidence type="ECO:0000256" key="1">
    <source>
        <dbReference type="ARBA" id="ARBA00011073"/>
    </source>
</evidence>
<keyword evidence="2 7" id="KW-0645">Protease</keyword>
<evidence type="ECO:0000313" key="11">
    <source>
        <dbReference type="EMBL" id="PWA80075.1"/>
    </source>
</evidence>
<dbReference type="Gene3D" id="3.50.30.30">
    <property type="match status" value="1"/>
</dbReference>
<dbReference type="CDD" id="cd02120">
    <property type="entry name" value="PA_subtilisin_like"/>
    <property type="match status" value="1"/>
</dbReference>
<dbReference type="STRING" id="35608.A0A2U1P2T1"/>
<dbReference type="PANTHER" id="PTHR10795">
    <property type="entry name" value="PROPROTEIN CONVERTASE SUBTILISIN/KEXIN"/>
    <property type="match status" value="1"/>
</dbReference>
<evidence type="ECO:0000259" key="9">
    <source>
        <dbReference type="Pfam" id="PF05922"/>
    </source>
</evidence>
<feature type="domain" description="Inhibitor I9" evidence="9">
    <location>
        <begin position="251"/>
        <end position="327"/>
    </location>
</feature>
<evidence type="ECO:0000259" key="10">
    <source>
        <dbReference type="Pfam" id="PF17766"/>
    </source>
</evidence>
<feature type="active site" description="Charge relay system" evidence="6 7">
    <location>
        <position position="418"/>
    </location>
</feature>
<dbReference type="FunFam" id="3.40.50.200:FF:000006">
    <property type="entry name" value="Subtilisin-like protease SBT1.5"/>
    <property type="match status" value="1"/>
</dbReference>
<proteinExistence type="inferred from homology"/>
<protein>
    <submittedName>
        <fullName evidence="11">Cucumisin</fullName>
    </submittedName>
</protein>
<keyword evidence="4 7" id="KW-0378">Hydrolase</keyword>
<dbReference type="InterPro" id="IPR010259">
    <property type="entry name" value="S8pro/Inhibitor_I9"/>
</dbReference>
<dbReference type="EMBL" id="PKPP01001768">
    <property type="protein sequence ID" value="PWA80075.1"/>
    <property type="molecule type" value="Genomic_DNA"/>
</dbReference>
<feature type="domain" description="Peptidase S8/S53" evidence="8">
    <location>
        <begin position="348"/>
        <end position="794"/>
    </location>
</feature>
<dbReference type="PRINTS" id="PR00723">
    <property type="entry name" value="SUBTILISIN"/>
</dbReference>
<feature type="domain" description="Subtilisin-like protease fibronectin type-III" evidence="10">
    <location>
        <begin position="849"/>
        <end position="944"/>
    </location>
</feature>
<dbReference type="AlphaFoldDB" id="A0A2U1P2T1"/>
<dbReference type="SUPFAM" id="SSF52743">
    <property type="entry name" value="Subtilisin-like"/>
    <property type="match status" value="1"/>
</dbReference>
<evidence type="ECO:0000256" key="2">
    <source>
        <dbReference type="ARBA" id="ARBA00022670"/>
    </source>
</evidence>
<keyword evidence="12" id="KW-1185">Reference proteome</keyword>
<dbReference type="PROSITE" id="PS51892">
    <property type="entry name" value="SUBTILASE"/>
    <property type="match status" value="1"/>
</dbReference>
<dbReference type="GO" id="GO:0004252">
    <property type="term" value="F:serine-type endopeptidase activity"/>
    <property type="evidence" value="ECO:0007669"/>
    <property type="project" value="UniProtKB-UniRule"/>
</dbReference>
<dbReference type="CDD" id="cd04852">
    <property type="entry name" value="Peptidases_S8_3"/>
    <property type="match status" value="1"/>
</dbReference>
<dbReference type="Gene3D" id="3.40.50.200">
    <property type="entry name" value="Peptidase S8/S53 domain"/>
    <property type="match status" value="1"/>
</dbReference>
<evidence type="ECO:0000259" key="8">
    <source>
        <dbReference type="Pfam" id="PF00082"/>
    </source>
</evidence>